<dbReference type="InterPro" id="IPR020843">
    <property type="entry name" value="ER"/>
</dbReference>
<dbReference type="InterPro" id="IPR013149">
    <property type="entry name" value="ADH-like_C"/>
</dbReference>
<organism evidence="2 3">
    <name type="scientific">Nocardioides panzhihuensis</name>
    <dbReference type="NCBI Taxonomy" id="860243"/>
    <lineage>
        <taxon>Bacteria</taxon>
        <taxon>Bacillati</taxon>
        <taxon>Actinomycetota</taxon>
        <taxon>Actinomycetes</taxon>
        <taxon>Propionibacteriales</taxon>
        <taxon>Nocardioidaceae</taxon>
        <taxon>Nocardioides</taxon>
    </lineage>
</organism>
<evidence type="ECO:0000313" key="2">
    <source>
        <dbReference type="EMBL" id="NYI75553.1"/>
    </source>
</evidence>
<protein>
    <submittedName>
        <fullName evidence="2">NADPH2:quinone reductase</fullName>
        <ecNumber evidence="2">1.6.5.5</ecNumber>
    </submittedName>
</protein>
<comment type="caution">
    <text evidence="2">The sequence shown here is derived from an EMBL/GenBank/DDBJ whole genome shotgun (WGS) entry which is preliminary data.</text>
</comment>
<dbReference type="Pfam" id="PF00107">
    <property type="entry name" value="ADH_zinc_N"/>
    <property type="match status" value="1"/>
</dbReference>
<accession>A0A7Z0DHS6</accession>
<dbReference type="PANTHER" id="PTHR43677:SF4">
    <property type="entry name" value="QUINONE OXIDOREDUCTASE-LIKE PROTEIN 2"/>
    <property type="match status" value="1"/>
</dbReference>
<dbReference type="Proteomes" id="UP000564496">
    <property type="component" value="Unassembled WGS sequence"/>
</dbReference>
<evidence type="ECO:0000313" key="3">
    <source>
        <dbReference type="Proteomes" id="UP000564496"/>
    </source>
</evidence>
<dbReference type="EC" id="1.6.5.5" evidence="2"/>
<dbReference type="GO" id="GO:0003960">
    <property type="term" value="F:quinone reductase (NADPH) activity"/>
    <property type="evidence" value="ECO:0007669"/>
    <property type="project" value="UniProtKB-EC"/>
</dbReference>
<gene>
    <name evidence="2" type="ORF">BJ988_000201</name>
</gene>
<dbReference type="InterPro" id="IPR013154">
    <property type="entry name" value="ADH-like_N"/>
</dbReference>
<evidence type="ECO:0000259" key="1">
    <source>
        <dbReference type="SMART" id="SM00829"/>
    </source>
</evidence>
<dbReference type="InterPro" id="IPR011032">
    <property type="entry name" value="GroES-like_sf"/>
</dbReference>
<dbReference type="Gene3D" id="3.90.180.10">
    <property type="entry name" value="Medium-chain alcohol dehydrogenases, catalytic domain"/>
    <property type="match status" value="1"/>
</dbReference>
<keyword evidence="2" id="KW-0560">Oxidoreductase</keyword>
<reference evidence="2 3" key="1">
    <citation type="submission" date="2020-07" db="EMBL/GenBank/DDBJ databases">
        <title>Sequencing the genomes of 1000 actinobacteria strains.</title>
        <authorList>
            <person name="Klenk H.-P."/>
        </authorList>
    </citation>
    <scope>NUCLEOTIDE SEQUENCE [LARGE SCALE GENOMIC DNA]</scope>
    <source>
        <strain evidence="2 3">DSM 26487</strain>
    </source>
</reference>
<dbReference type="SUPFAM" id="SSF50129">
    <property type="entry name" value="GroES-like"/>
    <property type="match status" value="1"/>
</dbReference>
<dbReference type="SUPFAM" id="SSF51735">
    <property type="entry name" value="NAD(P)-binding Rossmann-fold domains"/>
    <property type="match status" value="1"/>
</dbReference>
<dbReference type="InterPro" id="IPR036291">
    <property type="entry name" value="NAD(P)-bd_dom_sf"/>
</dbReference>
<dbReference type="PANTHER" id="PTHR43677">
    <property type="entry name" value="SHORT-CHAIN DEHYDROGENASE/REDUCTASE"/>
    <property type="match status" value="1"/>
</dbReference>
<name>A0A7Z0DHS6_9ACTN</name>
<dbReference type="SMART" id="SM00829">
    <property type="entry name" value="PKS_ER"/>
    <property type="match status" value="1"/>
</dbReference>
<sequence length="324" mass="34140">MRAVRCEAHGAPETLVLRDLPDLTARPGQVVVDIHAAALNFPDVLTVADRYQVSTPVPFTPGSEFAGVVREVGDGVTDWSPGDRVMGTRAVGAFAEQIAAAPADLRVVPEGLDLVHAAVFQVTYSTAYHSLVTAGGLRVGEWVVVLGASGGVGSATVDIAHRLGARVLAAASDPRRLELAVRLGADASIDYATEDLKGRIKEITDGGSDLVVDPVGGAYAEQALRAIRWGGRFVSVGFAAGDVPRIPLNLVLLKNVTVRGMELRSWSQQMPEAFAAADAELARLVAEGMRPEVSRTRPLTETAKALADVARRKALGKTVIDVRG</sequence>
<feature type="domain" description="Enoyl reductase (ER)" evidence="1">
    <location>
        <begin position="10"/>
        <end position="320"/>
    </location>
</feature>
<dbReference type="EMBL" id="JACBZR010000001">
    <property type="protein sequence ID" value="NYI75553.1"/>
    <property type="molecule type" value="Genomic_DNA"/>
</dbReference>
<dbReference type="Pfam" id="PF08240">
    <property type="entry name" value="ADH_N"/>
    <property type="match status" value="1"/>
</dbReference>
<dbReference type="RefSeq" id="WP_179656265.1">
    <property type="nucleotide sequence ID" value="NZ_JACBZR010000001.1"/>
</dbReference>
<dbReference type="InterPro" id="IPR051397">
    <property type="entry name" value="Zn-ADH-like_protein"/>
</dbReference>
<dbReference type="Gene3D" id="3.40.50.720">
    <property type="entry name" value="NAD(P)-binding Rossmann-like Domain"/>
    <property type="match status" value="1"/>
</dbReference>
<dbReference type="CDD" id="cd08241">
    <property type="entry name" value="QOR1"/>
    <property type="match status" value="1"/>
</dbReference>
<keyword evidence="3" id="KW-1185">Reference proteome</keyword>
<proteinExistence type="predicted"/>
<dbReference type="AlphaFoldDB" id="A0A7Z0DHS6"/>